<evidence type="ECO:0000256" key="1">
    <source>
        <dbReference type="ARBA" id="ARBA00004651"/>
    </source>
</evidence>
<feature type="transmembrane region" description="Helical" evidence="5">
    <location>
        <begin position="20"/>
        <end position="39"/>
    </location>
</feature>
<accession>A0A7S3PKS3</accession>
<keyword evidence="3" id="KW-1003">Cell membrane</keyword>
<keyword evidence="4" id="KW-0769">Symport</keyword>
<evidence type="ECO:0008006" key="7">
    <source>
        <dbReference type="Google" id="ProtNLM"/>
    </source>
</evidence>
<dbReference type="GO" id="GO:0015293">
    <property type="term" value="F:symporter activity"/>
    <property type="evidence" value="ECO:0007669"/>
    <property type="project" value="UniProtKB-KW"/>
</dbReference>
<evidence type="ECO:0000256" key="2">
    <source>
        <dbReference type="ARBA" id="ARBA00022448"/>
    </source>
</evidence>
<keyword evidence="2" id="KW-0813">Transport</keyword>
<dbReference type="PANTHER" id="PTHR43528:SF1">
    <property type="entry name" value="ALPHA-KETOGLUTARATE PERMEASE"/>
    <property type="match status" value="1"/>
</dbReference>
<gene>
    <name evidence="6" type="ORF">ASTO00021_LOCUS12647</name>
</gene>
<dbReference type="GO" id="GO:0005886">
    <property type="term" value="C:plasma membrane"/>
    <property type="evidence" value="ECO:0007669"/>
    <property type="project" value="UniProtKB-SubCell"/>
</dbReference>
<keyword evidence="5" id="KW-0812">Transmembrane</keyword>
<dbReference type="AlphaFoldDB" id="A0A7S3PKS3"/>
<keyword evidence="5" id="KW-0472">Membrane</keyword>
<protein>
    <recommendedName>
        <fullName evidence="7">Major facilitator superfamily (MFS) profile domain-containing protein</fullName>
    </recommendedName>
</protein>
<organism evidence="6">
    <name type="scientific">Aplanochytrium stocchinoi</name>
    <dbReference type="NCBI Taxonomy" id="215587"/>
    <lineage>
        <taxon>Eukaryota</taxon>
        <taxon>Sar</taxon>
        <taxon>Stramenopiles</taxon>
        <taxon>Bigyra</taxon>
        <taxon>Labyrinthulomycetes</taxon>
        <taxon>Thraustochytrida</taxon>
        <taxon>Thraustochytriidae</taxon>
        <taxon>Aplanochytrium</taxon>
    </lineage>
</organism>
<dbReference type="InterPro" id="IPR036259">
    <property type="entry name" value="MFS_trans_sf"/>
</dbReference>
<feature type="transmembrane region" description="Helical" evidence="5">
    <location>
        <begin position="112"/>
        <end position="136"/>
    </location>
</feature>
<keyword evidence="5" id="KW-1133">Transmembrane helix</keyword>
<name>A0A7S3PKS3_9STRA</name>
<feature type="transmembrane region" description="Helical" evidence="5">
    <location>
        <begin position="81"/>
        <end position="100"/>
    </location>
</feature>
<dbReference type="InterPro" id="IPR051084">
    <property type="entry name" value="H+-coupled_symporters"/>
</dbReference>
<dbReference type="PANTHER" id="PTHR43528">
    <property type="entry name" value="ALPHA-KETOGLUTARATE PERMEASE"/>
    <property type="match status" value="1"/>
</dbReference>
<dbReference type="SUPFAM" id="SSF103473">
    <property type="entry name" value="MFS general substrate transporter"/>
    <property type="match status" value="1"/>
</dbReference>
<sequence length="166" mass="17918">MSLLIIKINVVDKTGPSRVIITSALLMAIFSPPLFIWLSSCNDYDCILPQSMFSILTAAFGSALPVTLCDAFPAEIRYTGIAFSYNAAQVVFGGTAPIIATELVVPGKPFLPGLYLSVVAIITVVATLVLPTVILFTRDSLLDVKGHIHRNSADSLEQEHLELRTI</sequence>
<reference evidence="6" key="1">
    <citation type="submission" date="2021-01" db="EMBL/GenBank/DDBJ databases">
        <authorList>
            <person name="Corre E."/>
            <person name="Pelletier E."/>
            <person name="Niang G."/>
            <person name="Scheremetjew M."/>
            <person name="Finn R."/>
            <person name="Kale V."/>
            <person name="Holt S."/>
            <person name="Cochrane G."/>
            <person name="Meng A."/>
            <person name="Brown T."/>
            <person name="Cohen L."/>
        </authorList>
    </citation>
    <scope>NUCLEOTIDE SEQUENCE</scope>
    <source>
        <strain evidence="6">GSBS06</strain>
    </source>
</reference>
<evidence type="ECO:0000313" key="6">
    <source>
        <dbReference type="EMBL" id="CAE0442536.1"/>
    </source>
</evidence>
<evidence type="ECO:0000256" key="5">
    <source>
        <dbReference type="SAM" id="Phobius"/>
    </source>
</evidence>
<evidence type="ECO:0000256" key="3">
    <source>
        <dbReference type="ARBA" id="ARBA00022475"/>
    </source>
</evidence>
<feature type="transmembrane region" description="Helical" evidence="5">
    <location>
        <begin position="51"/>
        <end position="69"/>
    </location>
</feature>
<evidence type="ECO:0000256" key="4">
    <source>
        <dbReference type="ARBA" id="ARBA00022847"/>
    </source>
</evidence>
<dbReference type="EMBL" id="HBIN01016611">
    <property type="protein sequence ID" value="CAE0442536.1"/>
    <property type="molecule type" value="Transcribed_RNA"/>
</dbReference>
<proteinExistence type="predicted"/>
<comment type="subcellular location">
    <subcellularLocation>
        <location evidence="1">Cell membrane</location>
        <topology evidence="1">Multi-pass membrane protein</topology>
    </subcellularLocation>
</comment>